<evidence type="ECO:0000313" key="2">
    <source>
        <dbReference type="Proteomes" id="UP000541444"/>
    </source>
</evidence>
<evidence type="ECO:0000313" key="1">
    <source>
        <dbReference type="EMBL" id="KAF6169036.1"/>
    </source>
</evidence>
<dbReference type="Proteomes" id="UP000541444">
    <property type="component" value="Unassembled WGS sequence"/>
</dbReference>
<keyword evidence="2" id="KW-1185">Reference proteome</keyword>
<protein>
    <submittedName>
        <fullName evidence="1">Uncharacterized protein</fullName>
    </submittedName>
</protein>
<comment type="caution">
    <text evidence="1">The sequence shown here is derived from an EMBL/GenBank/DDBJ whole genome shotgun (WGS) entry which is preliminary data.</text>
</comment>
<dbReference type="OrthoDB" id="6278596at2759"/>
<accession>A0A7J7NPD9</accession>
<proteinExistence type="predicted"/>
<sequence>MSVNFEAKKYKTVPLQHRDLLEKLFDGLSTTGDFAWSSGMASVPLLSTQQTEYVPLSDDINVDDTHVSHAGVDYPWECEAIPSYDVLISPGREPTPDSTSRTPVSQIGVRTQSKGKRSTVVVQPLEPTELVQSLIFAFTTQGASHTSASNDDTSAEVVQALQNIVSSYEIDNALFFKSLKILEGSNEHTYLCLEVDVS</sequence>
<dbReference type="EMBL" id="JACGCM010000671">
    <property type="protein sequence ID" value="KAF6169036.1"/>
    <property type="molecule type" value="Genomic_DNA"/>
</dbReference>
<reference evidence="1 2" key="1">
    <citation type="journal article" date="2020" name="IScience">
        <title>Genome Sequencing of the Endangered Kingdonia uniflora (Circaeasteraceae, Ranunculales) Reveals Potential Mechanisms of Evolutionary Specialization.</title>
        <authorList>
            <person name="Sun Y."/>
            <person name="Deng T."/>
            <person name="Zhang A."/>
            <person name="Moore M.J."/>
            <person name="Landis J.B."/>
            <person name="Lin N."/>
            <person name="Zhang H."/>
            <person name="Zhang X."/>
            <person name="Huang J."/>
            <person name="Zhang X."/>
            <person name="Sun H."/>
            <person name="Wang H."/>
        </authorList>
    </citation>
    <scope>NUCLEOTIDE SEQUENCE [LARGE SCALE GENOMIC DNA]</scope>
    <source>
        <strain evidence="1">TB1705</strain>
        <tissue evidence="1">Leaf</tissue>
    </source>
</reference>
<gene>
    <name evidence="1" type="ORF">GIB67_038533</name>
</gene>
<organism evidence="1 2">
    <name type="scientific">Kingdonia uniflora</name>
    <dbReference type="NCBI Taxonomy" id="39325"/>
    <lineage>
        <taxon>Eukaryota</taxon>
        <taxon>Viridiplantae</taxon>
        <taxon>Streptophyta</taxon>
        <taxon>Embryophyta</taxon>
        <taxon>Tracheophyta</taxon>
        <taxon>Spermatophyta</taxon>
        <taxon>Magnoliopsida</taxon>
        <taxon>Ranunculales</taxon>
        <taxon>Circaeasteraceae</taxon>
        <taxon>Kingdonia</taxon>
    </lineage>
</organism>
<dbReference type="AlphaFoldDB" id="A0A7J7NPD9"/>
<name>A0A7J7NPD9_9MAGN</name>